<keyword evidence="1" id="KW-0812">Transmembrane</keyword>
<dbReference type="Proteomes" id="UP000014984">
    <property type="component" value="Chromosome"/>
</dbReference>
<keyword evidence="3" id="KW-1185">Reference proteome</keyword>
<accession>S5MAL4</accession>
<name>S5MAL4_9MOLU</name>
<keyword evidence="1" id="KW-0472">Membrane</keyword>
<keyword evidence="1" id="KW-1133">Transmembrane helix</keyword>
<dbReference type="EMBL" id="CP005074">
    <property type="protein sequence ID" value="AGR40798.1"/>
    <property type="molecule type" value="Genomic_DNA"/>
</dbReference>
<dbReference type="STRING" id="1276220.STAIW_v1c01120"/>
<evidence type="ECO:0000256" key="1">
    <source>
        <dbReference type="SAM" id="Phobius"/>
    </source>
</evidence>
<organism evidence="2 3">
    <name type="scientific">Spiroplasma taiwanense CT-1</name>
    <dbReference type="NCBI Taxonomy" id="1276220"/>
    <lineage>
        <taxon>Bacteria</taxon>
        <taxon>Bacillati</taxon>
        <taxon>Mycoplasmatota</taxon>
        <taxon>Mollicutes</taxon>
        <taxon>Entomoplasmatales</taxon>
        <taxon>Spiroplasmataceae</taxon>
        <taxon>Spiroplasma</taxon>
    </lineage>
</organism>
<sequence>MKKYKIAVNILTIFLVFFIILSSIFIYKFFTFKNDVVNSENNSFLKVKVFNQDEIILEERKENVIGLSLLNVLKNDSRFVFSAQNFLKKILEIENANNFFWMIYSATHNSCKDEINFSSNVGAADLYLARENDFVFKFEKF</sequence>
<proteinExistence type="predicted"/>
<dbReference type="KEGG" id="stai:STAIW_v1c01120"/>
<evidence type="ECO:0000313" key="3">
    <source>
        <dbReference type="Proteomes" id="UP000014984"/>
    </source>
</evidence>
<evidence type="ECO:0008006" key="4">
    <source>
        <dbReference type="Google" id="ProtNLM"/>
    </source>
</evidence>
<evidence type="ECO:0000313" key="2">
    <source>
        <dbReference type="EMBL" id="AGR40798.1"/>
    </source>
</evidence>
<dbReference type="RefSeq" id="WP_020833937.1">
    <property type="nucleotide sequence ID" value="NC_021846.1"/>
</dbReference>
<dbReference type="PATRIC" id="fig|1276220.3.peg.114"/>
<protein>
    <recommendedName>
        <fullName evidence="4">DUF4430 domain-containing protein</fullName>
    </recommendedName>
</protein>
<gene>
    <name evidence="2" type="ORF">STAIW_v1c01120</name>
</gene>
<dbReference type="HOGENOM" id="CLU_1824113_0_0_14"/>
<reference evidence="2 3" key="1">
    <citation type="journal article" date="2013" name="Genome Biol. Evol.">
        <title>Comparison of metabolic capacities and inference of gene content evolution in mosquito-associated Spiroplasma diminutum and S. taiwanense.</title>
        <authorList>
            <person name="Lo W.S."/>
            <person name="Ku C."/>
            <person name="Chen L.L."/>
            <person name="Chang T.H."/>
            <person name="Kuo C.H."/>
        </authorList>
    </citation>
    <scope>NUCLEOTIDE SEQUENCE [LARGE SCALE GENOMIC DNA]</scope>
    <source>
        <strain evidence="2">CT-1</strain>
    </source>
</reference>
<dbReference type="AlphaFoldDB" id="S5MAL4"/>
<feature type="transmembrane region" description="Helical" evidence="1">
    <location>
        <begin position="6"/>
        <end position="27"/>
    </location>
</feature>